<dbReference type="InterPro" id="IPR014710">
    <property type="entry name" value="RmlC-like_jellyroll"/>
</dbReference>
<dbReference type="RefSeq" id="WP_353864761.1">
    <property type="nucleotide sequence ID" value="NZ_CP088295.1"/>
</dbReference>
<reference evidence="4" key="1">
    <citation type="submission" date="2021-11" db="EMBL/GenBank/DDBJ databases">
        <title>Cultivation dependent microbiological survey of springs from the worlds oldest radium mine currently devoted to the extraction of radon-saturated water.</title>
        <authorList>
            <person name="Kapinusova G."/>
            <person name="Smrhova T."/>
            <person name="Strejcek M."/>
            <person name="Suman J."/>
            <person name="Jani K."/>
            <person name="Pajer P."/>
            <person name="Uhlik O."/>
        </authorList>
    </citation>
    <scope>NUCLEOTIDE SEQUENCE [LARGE SCALE GENOMIC DNA]</scope>
    <source>
        <strain evidence="4">J379</strain>
    </source>
</reference>
<dbReference type="PANTHER" id="PTHR35848:SF9">
    <property type="entry name" value="SLL1358 PROTEIN"/>
    <property type="match status" value="1"/>
</dbReference>
<dbReference type="Gene3D" id="2.60.120.10">
    <property type="entry name" value="Jelly Rolls"/>
    <property type="match status" value="1"/>
</dbReference>
<dbReference type="Proteomes" id="UP001058860">
    <property type="component" value="Chromosome"/>
</dbReference>
<dbReference type="InterPro" id="IPR011051">
    <property type="entry name" value="RmlC_Cupin_sf"/>
</dbReference>
<organism evidence="3 4">
    <name type="scientific">Svornostia abyssi</name>
    <dbReference type="NCBI Taxonomy" id="2898438"/>
    <lineage>
        <taxon>Bacteria</taxon>
        <taxon>Bacillati</taxon>
        <taxon>Actinomycetota</taxon>
        <taxon>Thermoleophilia</taxon>
        <taxon>Solirubrobacterales</taxon>
        <taxon>Baekduiaceae</taxon>
        <taxon>Svornostia</taxon>
    </lineage>
</organism>
<evidence type="ECO:0000313" key="4">
    <source>
        <dbReference type="Proteomes" id="UP001058860"/>
    </source>
</evidence>
<sequence>MADWTKTVRTDATDHMAAYPGYGEARSYTDALGAEQVAITLRSMPPGTGGRGSYGHRHQRQEELYLVVAGTLTAKVGDDVIELGPGDALRVAAHAFRSIHNDGDTEAQVVICSVRDDDEGEPELQPDFWPS</sequence>
<feature type="domain" description="Cupin type-2" evidence="2">
    <location>
        <begin position="44"/>
        <end position="110"/>
    </location>
</feature>
<dbReference type="Pfam" id="PF07883">
    <property type="entry name" value="Cupin_2"/>
    <property type="match status" value="1"/>
</dbReference>
<dbReference type="EMBL" id="CP088295">
    <property type="protein sequence ID" value="UUY04271.1"/>
    <property type="molecule type" value="Genomic_DNA"/>
</dbReference>
<gene>
    <name evidence="3" type="ORF">LRS13_01705</name>
</gene>
<dbReference type="InterPro" id="IPR013096">
    <property type="entry name" value="Cupin_2"/>
</dbReference>
<evidence type="ECO:0000259" key="2">
    <source>
        <dbReference type="Pfam" id="PF07883"/>
    </source>
</evidence>
<keyword evidence="4" id="KW-1185">Reference proteome</keyword>
<dbReference type="SUPFAM" id="SSF51182">
    <property type="entry name" value="RmlC-like cupins"/>
    <property type="match status" value="1"/>
</dbReference>
<evidence type="ECO:0000256" key="1">
    <source>
        <dbReference type="ARBA" id="ARBA00022723"/>
    </source>
</evidence>
<accession>A0ABY5PI03</accession>
<name>A0ABY5PI03_9ACTN</name>
<protein>
    <submittedName>
        <fullName evidence="3">Cupin domain-containing protein</fullName>
    </submittedName>
</protein>
<proteinExistence type="predicted"/>
<evidence type="ECO:0000313" key="3">
    <source>
        <dbReference type="EMBL" id="UUY04271.1"/>
    </source>
</evidence>
<dbReference type="PANTHER" id="PTHR35848">
    <property type="entry name" value="OXALATE-BINDING PROTEIN"/>
    <property type="match status" value="1"/>
</dbReference>
<dbReference type="InterPro" id="IPR051610">
    <property type="entry name" value="GPI/OXD"/>
</dbReference>
<keyword evidence="1" id="KW-0479">Metal-binding</keyword>